<dbReference type="Pfam" id="PF17899">
    <property type="entry name" value="Peptidase_M61_N"/>
    <property type="match status" value="1"/>
</dbReference>
<dbReference type="InterPro" id="IPR036034">
    <property type="entry name" value="PDZ_sf"/>
</dbReference>
<dbReference type="SUPFAM" id="SSF50156">
    <property type="entry name" value="PDZ domain-like"/>
    <property type="match status" value="1"/>
</dbReference>
<evidence type="ECO:0000259" key="3">
    <source>
        <dbReference type="Pfam" id="PF17899"/>
    </source>
</evidence>
<keyword evidence="1" id="KW-0732">Signal</keyword>
<dbReference type="AlphaFoldDB" id="A0A7W9BQ57"/>
<dbReference type="PIRSF" id="PIRSF016493">
    <property type="entry name" value="Glycyl_aminpptds"/>
    <property type="match status" value="1"/>
</dbReference>
<protein>
    <submittedName>
        <fullName evidence="4">Putative metalloprotease with PDZ domain</fullName>
    </submittedName>
</protein>
<dbReference type="GO" id="GO:0006508">
    <property type="term" value="P:proteolysis"/>
    <property type="evidence" value="ECO:0007669"/>
    <property type="project" value="UniProtKB-KW"/>
</dbReference>
<dbReference type="InterPro" id="IPR040756">
    <property type="entry name" value="Peptidase_M61_N"/>
</dbReference>
<keyword evidence="5" id="KW-1185">Reference proteome</keyword>
<feature type="domain" description="Peptidase M61 catalytic" evidence="2">
    <location>
        <begin position="323"/>
        <end position="439"/>
    </location>
</feature>
<proteinExistence type="predicted"/>
<feature type="domain" description="Peptidase M61 N-terminal" evidence="3">
    <location>
        <begin position="59"/>
        <end position="230"/>
    </location>
</feature>
<dbReference type="InterPro" id="IPR027268">
    <property type="entry name" value="Peptidase_M4/M1_CTD_sf"/>
</dbReference>
<dbReference type="Gene3D" id="2.30.42.10">
    <property type="match status" value="1"/>
</dbReference>
<dbReference type="InterPro" id="IPR007963">
    <property type="entry name" value="Peptidase_M61_catalytic"/>
</dbReference>
<dbReference type="Gene3D" id="1.10.390.10">
    <property type="entry name" value="Neutral Protease Domain 2"/>
    <property type="match status" value="1"/>
</dbReference>
<dbReference type="EMBL" id="JACIJR010000001">
    <property type="protein sequence ID" value="MBB5727914.1"/>
    <property type="molecule type" value="Genomic_DNA"/>
</dbReference>
<keyword evidence="4" id="KW-0378">Hydrolase</keyword>
<feature type="chain" id="PRO_5030819842" evidence="1">
    <location>
        <begin position="29"/>
        <end position="647"/>
    </location>
</feature>
<dbReference type="GO" id="GO:0008237">
    <property type="term" value="F:metallopeptidase activity"/>
    <property type="evidence" value="ECO:0007669"/>
    <property type="project" value="UniProtKB-KW"/>
</dbReference>
<reference evidence="4 5" key="1">
    <citation type="submission" date="2020-08" db="EMBL/GenBank/DDBJ databases">
        <title>Genomic Encyclopedia of Type Strains, Phase IV (KMG-IV): sequencing the most valuable type-strain genomes for metagenomic binning, comparative biology and taxonomic classification.</title>
        <authorList>
            <person name="Goeker M."/>
        </authorList>
    </citation>
    <scope>NUCLEOTIDE SEQUENCE [LARGE SCALE GENOMIC DNA]</scope>
    <source>
        <strain evidence="4 5">DSM 103336</strain>
    </source>
</reference>
<evidence type="ECO:0000313" key="5">
    <source>
        <dbReference type="Proteomes" id="UP000546701"/>
    </source>
</evidence>
<keyword evidence="4" id="KW-0645">Protease</keyword>
<evidence type="ECO:0000313" key="4">
    <source>
        <dbReference type="EMBL" id="MBB5727914.1"/>
    </source>
</evidence>
<keyword evidence="4" id="KW-0482">Metalloprotease</keyword>
<dbReference type="Pfam" id="PF05299">
    <property type="entry name" value="Peptidase_M61"/>
    <property type="match status" value="1"/>
</dbReference>
<feature type="signal peptide" evidence="1">
    <location>
        <begin position="1"/>
        <end position="28"/>
    </location>
</feature>
<organism evidence="4 5">
    <name type="scientific">Sphingomonas prati</name>
    <dbReference type="NCBI Taxonomy" id="1843237"/>
    <lineage>
        <taxon>Bacteria</taxon>
        <taxon>Pseudomonadati</taxon>
        <taxon>Pseudomonadota</taxon>
        <taxon>Alphaproteobacteria</taxon>
        <taxon>Sphingomonadales</taxon>
        <taxon>Sphingomonadaceae</taxon>
        <taxon>Sphingomonas</taxon>
    </lineage>
</organism>
<dbReference type="Gene3D" id="2.60.40.3650">
    <property type="match status" value="1"/>
</dbReference>
<comment type="caution">
    <text evidence="4">The sequence shown here is derived from an EMBL/GenBank/DDBJ whole genome shotgun (WGS) entry which is preliminary data.</text>
</comment>
<dbReference type="InterPro" id="IPR024191">
    <property type="entry name" value="Peptidase_M61"/>
</dbReference>
<evidence type="ECO:0000256" key="1">
    <source>
        <dbReference type="SAM" id="SignalP"/>
    </source>
</evidence>
<name>A0A7W9BQ57_9SPHN</name>
<sequence>MPMLFRPVRLAVQSVLLVTTCLSVAASAQPRQTMAAVLPVPDNIPAARDVPYPGTVTLVVDATDTQRGIFTVRETIPVAQAGPLTLLYPKWLPGNHAPRGSIDDVAGLKISAGGQVLPWKRDPVEVYAVKVDVPQGATEVTVEFQYVSPVSNAQGRVVMTPEMLNLQWNLTAFYPAGYYARQIPVAATAILPAGWKYGVALEPVDPAATGTVAFKPVSFETLVDSPMFAGINFRQETLAPGVRLNIVADTPEELAATPDQIQKHRNLVTQATRLFGAQHYDHYDFLLAITDKMGGIGLEHHRSSENGVTPGYFTKWDEGAGRRNLLPHEYTHSWDGKYRRGADLYTAEYSQPMRNSLLWVYEGQTQYWGYVLQARSGIVSKEDTLAAYASIAATLDKRPGRSWRPLIDTTNDPILSARRPQPWVSWQRSEDYYNEGLLIWLDADMQIRELTKGKKSLDDFAKLFFGMNDRDWGVLTYQFADVAAALNKVVPYDWNTFLDTRVNQIAPRAPLGWLEKGGYRLVYAAEPTQWWKNNEKTAKNTDLTYSLGFTVGADGGLGQVIWDSPAFRAGLTNNAVITAVGGKAYSGDALKTAVKDAQTRKTPIQLLVKQGDRFSTVAIPYFDGPKYPRLEKVGKGTARLDTLLTAR</sequence>
<dbReference type="Proteomes" id="UP000546701">
    <property type="component" value="Unassembled WGS sequence"/>
</dbReference>
<accession>A0A7W9BQ57</accession>
<gene>
    <name evidence="4" type="ORF">FHS99_000370</name>
</gene>
<evidence type="ECO:0000259" key="2">
    <source>
        <dbReference type="Pfam" id="PF05299"/>
    </source>
</evidence>